<organism evidence="2">
    <name type="scientific">uncultured Gemmatimonadota bacterium</name>
    <dbReference type="NCBI Taxonomy" id="203437"/>
    <lineage>
        <taxon>Bacteria</taxon>
        <taxon>Pseudomonadati</taxon>
        <taxon>Gemmatimonadota</taxon>
        <taxon>environmental samples</taxon>
    </lineage>
</organism>
<feature type="compositionally biased region" description="Basic residues" evidence="1">
    <location>
        <begin position="9"/>
        <end position="46"/>
    </location>
</feature>
<gene>
    <name evidence="2" type="ORF">AVDCRST_MAG68-1964</name>
</gene>
<proteinExistence type="predicted"/>
<protein>
    <submittedName>
        <fullName evidence="2">O-acetyl-ADP-ribose deacetylase</fullName>
    </submittedName>
</protein>
<name>A0A6J4L361_9BACT</name>
<evidence type="ECO:0000313" key="2">
    <source>
        <dbReference type="EMBL" id="CAA9321730.1"/>
    </source>
</evidence>
<dbReference type="EMBL" id="CADCTW010000095">
    <property type="protein sequence ID" value="CAA9321730.1"/>
    <property type="molecule type" value="Genomic_DNA"/>
</dbReference>
<accession>A0A6J4L361</accession>
<sequence length="173" mass="18421">EREGAGPDRHRRHHAGGRRRHRERRQHVAAGRRGRGRRHPPCRRARAGGGVPHAARVPHGPGQDHPRLPPPRALGDPHRGPRMAGRIARGGRSAGVRVAQFAGAGGGAGSAHHCIPIHQHRRFRVSGGACGAHRDRHDARIPARKCPSGRCNGGVFRGGGIRALLDGTCIGGL</sequence>
<feature type="region of interest" description="Disordered" evidence="1">
    <location>
        <begin position="1"/>
        <end position="83"/>
    </location>
</feature>
<feature type="non-terminal residue" evidence="2">
    <location>
        <position position="1"/>
    </location>
</feature>
<dbReference type="AlphaFoldDB" id="A0A6J4L361"/>
<feature type="non-terminal residue" evidence="2">
    <location>
        <position position="173"/>
    </location>
</feature>
<reference evidence="2" key="1">
    <citation type="submission" date="2020-02" db="EMBL/GenBank/DDBJ databases">
        <authorList>
            <person name="Meier V. D."/>
        </authorList>
    </citation>
    <scope>NUCLEOTIDE SEQUENCE</scope>
    <source>
        <strain evidence="2">AVDCRST_MAG68</strain>
    </source>
</reference>
<evidence type="ECO:0000256" key="1">
    <source>
        <dbReference type="SAM" id="MobiDB-lite"/>
    </source>
</evidence>